<keyword evidence="5" id="KW-1015">Disulfide bond</keyword>
<feature type="transmembrane region" description="Helical" evidence="6">
    <location>
        <begin position="894"/>
        <end position="916"/>
    </location>
</feature>
<dbReference type="EnsemblMetazoa" id="CLYHEMT002280.1">
    <property type="protein sequence ID" value="CLYHEMP002280.1"/>
    <property type="gene ID" value="CLYHEMG002280"/>
</dbReference>
<dbReference type="PROSITE" id="PS50221">
    <property type="entry name" value="GAIN_B"/>
    <property type="match status" value="1"/>
</dbReference>
<dbReference type="SUPFAM" id="SSF81321">
    <property type="entry name" value="Family A G protein-coupled receptor-like"/>
    <property type="match status" value="1"/>
</dbReference>
<dbReference type="Pfam" id="PF01825">
    <property type="entry name" value="GPS"/>
    <property type="match status" value="1"/>
</dbReference>
<dbReference type="Gene3D" id="2.60.220.50">
    <property type="match status" value="1"/>
</dbReference>
<feature type="transmembrane region" description="Helical" evidence="6">
    <location>
        <begin position="969"/>
        <end position="992"/>
    </location>
</feature>
<organism evidence="9 10">
    <name type="scientific">Clytia hemisphaerica</name>
    <dbReference type="NCBI Taxonomy" id="252671"/>
    <lineage>
        <taxon>Eukaryota</taxon>
        <taxon>Metazoa</taxon>
        <taxon>Cnidaria</taxon>
        <taxon>Hydrozoa</taxon>
        <taxon>Hydroidolina</taxon>
        <taxon>Leptothecata</taxon>
        <taxon>Obeliida</taxon>
        <taxon>Clytiidae</taxon>
        <taxon>Clytia</taxon>
    </lineage>
</organism>
<keyword evidence="3 6" id="KW-1133">Transmembrane helix</keyword>
<evidence type="ECO:0000256" key="1">
    <source>
        <dbReference type="ARBA" id="ARBA00004141"/>
    </source>
</evidence>
<dbReference type="CDD" id="cd15040">
    <property type="entry name" value="7tmB2_Adhesion"/>
    <property type="match status" value="1"/>
</dbReference>
<feature type="domain" description="G-protein coupled receptors family 2 profile 2" evidence="8">
    <location>
        <begin position="744"/>
        <end position="993"/>
    </location>
</feature>
<evidence type="ECO:0000259" key="7">
    <source>
        <dbReference type="PROSITE" id="PS50221"/>
    </source>
</evidence>
<dbReference type="SMART" id="SM01411">
    <property type="entry name" value="Ephrin_rec_like"/>
    <property type="match status" value="1"/>
</dbReference>
<dbReference type="Pfam" id="PF00002">
    <property type="entry name" value="7tm_2"/>
    <property type="match status" value="1"/>
</dbReference>
<feature type="transmembrane region" description="Helical" evidence="6">
    <location>
        <begin position="781"/>
        <end position="799"/>
    </location>
</feature>
<name>A0A7M5UPT5_9CNID</name>
<evidence type="ECO:0000256" key="3">
    <source>
        <dbReference type="ARBA" id="ARBA00022989"/>
    </source>
</evidence>
<feature type="transmembrane region" description="Helical" evidence="6">
    <location>
        <begin position="944"/>
        <end position="963"/>
    </location>
</feature>
<evidence type="ECO:0000313" key="9">
    <source>
        <dbReference type="EnsemblMetazoa" id="CLYHEMP002280.1"/>
    </source>
</evidence>
<dbReference type="InterPro" id="IPR000832">
    <property type="entry name" value="GPCR_2_secretin-like"/>
</dbReference>
<evidence type="ECO:0000256" key="2">
    <source>
        <dbReference type="ARBA" id="ARBA00022692"/>
    </source>
</evidence>
<dbReference type="PRINTS" id="PR00249">
    <property type="entry name" value="GPCRSECRETIN"/>
</dbReference>
<dbReference type="Gene3D" id="2.10.50.10">
    <property type="entry name" value="Tumor Necrosis Factor Receptor, subunit A, domain 2"/>
    <property type="match status" value="1"/>
</dbReference>
<dbReference type="OrthoDB" id="10037534at2759"/>
<evidence type="ECO:0000313" key="10">
    <source>
        <dbReference type="Proteomes" id="UP000594262"/>
    </source>
</evidence>
<dbReference type="InterPro" id="IPR046338">
    <property type="entry name" value="GAIN_dom_sf"/>
</dbReference>
<evidence type="ECO:0000256" key="5">
    <source>
        <dbReference type="ARBA" id="ARBA00023157"/>
    </source>
</evidence>
<dbReference type="PANTHER" id="PTHR47767">
    <property type="entry name" value="ADHESION G PROTEIN-COUPLED RECEPTOR G7"/>
    <property type="match status" value="1"/>
</dbReference>
<dbReference type="PROSITE" id="PS50261">
    <property type="entry name" value="G_PROTEIN_RECEP_F2_4"/>
    <property type="match status" value="1"/>
</dbReference>
<dbReference type="GO" id="GO:0016020">
    <property type="term" value="C:membrane"/>
    <property type="evidence" value="ECO:0007669"/>
    <property type="project" value="UniProtKB-SubCell"/>
</dbReference>
<feature type="transmembrane region" description="Helical" evidence="6">
    <location>
        <begin position="811"/>
        <end position="837"/>
    </location>
</feature>
<dbReference type="SMART" id="SM00303">
    <property type="entry name" value="GPS"/>
    <property type="match status" value="1"/>
</dbReference>
<feature type="domain" description="GAIN-B" evidence="7">
    <location>
        <begin position="581"/>
        <end position="734"/>
    </location>
</feature>
<protein>
    <submittedName>
        <fullName evidence="9">Uncharacterized protein</fullName>
    </submittedName>
</protein>
<reference evidence="9" key="1">
    <citation type="submission" date="2021-01" db="UniProtKB">
        <authorList>
            <consortium name="EnsemblMetazoa"/>
        </authorList>
    </citation>
    <scope>IDENTIFICATION</scope>
</reference>
<proteinExistence type="predicted"/>
<dbReference type="InterPro" id="IPR000203">
    <property type="entry name" value="GPS"/>
</dbReference>
<dbReference type="Proteomes" id="UP000594262">
    <property type="component" value="Unplaced"/>
</dbReference>
<comment type="subcellular location">
    <subcellularLocation>
        <location evidence="1">Membrane</location>
        <topology evidence="1">Multi-pass membrane protein</topology>
    </subcellularLocation>
</comment>
<dbReference type="AlphaFoldDB" id="A0A7M5UPT5"/>
<evidence type="ECO:0000256" key="6">
    <source>
        <dbReference type="SAM" id="Phobius"/>
    </source>
</evidence>
<dbReference type="InterPro" id="IPR057244">
    <property type="entry name" value="GAIN_B"/>
</dbReference>
<dbReference type="InterPro" id="IPR053066">
    <property type="entry name" value="ADGR_G7"/>
</dbReference>
<keyword evidence="4 6" id="KW-0472">Membrane</keyword>
<dbReference type="GO" id="GO:0007166">
    <property type="term" value="P:cell surface receptor signaling pathway"/>
    <property type="evidence" value="ECO:0007669"/>
    <property type="project" value="InterPro"/>
</dbReference>
<dbReference type="Gene3D" id="1.20.1070.10">
    <property type="entry name" value="Rhodopsin 7-helix transmembrane proteins"/>
    <property type="match status" value="1"/>
</dbReference>
<evidence type="ECO:0000259" key="8">
    <source>
        <dbReference type="PROSITE" id="PS50261"/>
    </source>
</evidence>
<sequence length="1069" mass="120775">SYFQRNLRILCVIWKSRLTERNTQDGDGEGKKDNKTNFKTTWDNMYIFIKTLIFLFTCTQAINAIDFVQKYTLSNVDKINGKDCEKWTWKTDAPQSTDKQICFNPKSDKILCNLELPQFKPPKTPDGKITNLILEFDYIPDVTSCTGRCGIKHSLLVYLKESQPQELSDVITGTKSKTVKRTYHFENPDNINGIYFRMTPIDYCGRIRNVKLYIDEIACKKNQLELAEFPNFLKDEINQQSSVIGQCIHNAVPTTLGTQPSAECDAQNGVYNVKSGCVCDAGHQKIGSECIVCPNGYFKIPPGNTPCLKCGLNSMSLHNFTSCKCLSGYHRDENVGELGEPSTQDCVEKKDVSADFCLSEIVNHLNMSQYIFPKTVNDQTITLPCGANYDGVVTRDCVFDGLSGKSFWTPVIWSCVRILPNTIEELLEIPITTENMVMVSRTLTDITSNQTSLETPSDVVKVTMLMKECLNMDSQTVKEKSQKKEVVMNVLATLDNILHLNTTILSTSSNNKQILDVIASVAKNSLDNPVSYNGPEFTFATAKVSDKRDLKAIITSDPDSSTCKLKTMEVQFTDLVTTSNKTNTQTSKMVEIFIPKSILKNQNISSANMIVHVFRKDKIFPQEIDKEITSNNLEKRRIRKVTSLIMATSLYNKSISNTKEKIKITFKLKTMGEAKNALCTYWQEDKDTEKPGFWSPRGCIKSNIITTENEEIYVVCSCTHLTNFAVLFNVYDAKVGAIKSNTALNIISFIGCVVSMVCLIATLICYLGLRDIRRRTARKILINFCFSLLFLLSTFMFGIEQTARPHVCHAVSALIHMFTLSTFFWMSVQAVFLYLSAVRATKNRGESITAYRIGFCIAWGVPLAVAGITFYFTIPQFHHGDDPLNFCVIGGTVFNYVVLVPVSFCILFNFSIFIPVTRKIHNHMTRHANLQKDFEITLWKRAKVTLSCTTLLGLTWVFGYLSIGDLREIFQWLFCITNSLQGFFIFLFYVLLNESLVKAWKKIILPNSRTNSNNSEQSRSLMFPWSFKRNGTMTYSMKEKHNSVNGGGRSSATLVACKNTPEKLDSLFE</sequence>
<dbReference type="PANTHER" id="PTHR47767:SF2">
    <property type="entry name" value="GPS DOMAIN-CONTAINING PROTEIN"/>
    <property type="match status" value="1"/>
</dbReference>
<dbReference type="GO" id="GO:0004930">
    <property type="term" value="F:G protein-coupled receptor activity"/>
    <property type="evidence" value="ECO:0007669"/>
    <property type="project" value="InterPro"/>
</dbReference>
<dbReference type="InterPro" id="IPR017981">
    <property type="entry name" value="GPCR_2-like_7TM"/>
</dbReference>
<feature type="transmembrane region" description="Helical" evidence="6">
    <location>
        <begin position="849"/>
        <end position="874"/>
    </location>
</feature>
<keyword evidence="2 6" id="KW-0812">Transmembrane</keyword>
<evidence type="ECO:0000256" key="4">
    <source>
        <dbReference type="ARBA" id="ARBA00023136"/>
    </source>
</evidence>
<accession>A0A7M5UPT5</accession>
<keyword evidence="10" id="KW-1185">Reference proteome</keyword>
<feature type="transmembrane region" description="Helical" evidence="6">
    <location>
        <begin position="746"/>
        <end position="769"/>
    </location>
</feature>